<sequence>MVTRYGPQSVASAEPDKARAGKETTPKGREKLLETGDLQTKVGNNVINLLFVLPGLYFNILKTEKILQFWAKYSRLENTLPTKRHRR</sequence>
<protein>
    <submittedName>
        <fullName evidence="2">Uncharacterized protein</fullName>
    </submittedName>
</protein>
<keyword evidence="3" id="KW-1185">Reference proteome</keyword>
<dbReference type="EMBL" id="WNWW01000257">
    <property type="protein sequence ID" value="KAF3427352.1"/>
    <property type="molecule type" value="Genomic_DNA"/>
</dbReference>
<accession>A0A833S4N7</accession>
<feature type="compositionally biased region" description="Basic and acidic residues" evidence="1">
    <location>
        <begin position="14"/>
        <end position="30"/>
    </location>
</feature>
<gene>
    <name evidence="2" type="ORF">E2986_12131</name>
</gene>
<name>A0A833S4N7_9HYME</name>
<evidence type="ECO:0000256" key="1">
    <source>
        <dbReference type="SAM" id="MobiDB-lite"/>
    </source>
</evidence>
<feature type="region of interest" description="Disordered" evidence="1">
    <location>
        <begin position="1"/>
        <end position="30"/>
    </location>
</feature>
<reference evidence="2" key="1">
    <citation type="submission" date="2019-11" db="EMBL/GenBank/DDBJ databases">
        <title>The nuclear and mitochondrial genomes of Frieseomelitta varia - a highly eusocial stingless bee (Meliponini) with a permanently sterile worker caste.</title>
        <authorList>
            <person name="Freitas F.C.P."/>
            <person name="Lourenco A.P."/>
            <person name="Nunes F.M.F."/>
            <person name="Paschoal A.R."/>
            <person name="Abreu F.C.P."/>
            <person name="Barbin F.O."/>
            <person name="Bataglia L."/>
            <person name="Cardoso-Junior C.A.M."/>
            <person name="Cervoni M.S."/>
            <person name="Silva S.R."/>
            <person name="Dalarmi F."/>
            <person name="Del Lama M.A."/>
            <person name="Depintor T.S."/>
            <person name="Ferreira K.M."/>
            <person name="Goria P.S."/>
            <person name="Jaskot M.C."/>
            <person name="Lago D.C."/>
            <person name="Luna-Lucena D."/>
            <person name="Moda L.M."/>
            <person name="Nascimento L."/>
            <person name="Pedrino M."/>
            <person name="Rabico F.O."/>
            <person name="Sanches F.C."/>
            <person name="Santos D.E."/>
            <person name="Santos C.G."/>
            <person name="Vieira J."/>
            <person name="Lopes T.F."/>
            <person name="Barchuk A.R."/>
            <person name="Hartfelder K."/>
            <person name="Simoes Z.L.P."/>
            <person name="Bitondi M.M.G."/>
            <person name="Pinheiro D.G."/>
        </authorList>
    </citation>
    <scope>NUCLEOTIDE SEQUENCE</scope>
    <source>
        <strain evidence="2">USP_RPSP 00005682</strain>
        <tissue evidence="2">Whole individual</tissue>
    </source>
</reference>
<proteinExistence type="predicted"/>
<comment type="caution">
    <text evidence="2">The sequence shown here is derived from an EMBL/GenBank/DDBJ whole genome shotgun (WGS) entry which is preliminary data.</text>
</comment>
<dbReference type="Proteomes" id="UP000655588">
    <property type="component" value="Unassembled WGS sequence"/>
</dbReference>
<evidence type="ECO:0000313" key="3">
    <source>
        <dbReference type="Proteomes" id="UP000655588"/>
    </source>
</evidence>
<organism evidence="2 3">
    <name type="scientific">Frieseomelitta varia</name>
    <dbReference type="NCBI Taxonomy" id="561572"/>
    <lineage>
        <taxon>Eukaryota</taxon>
        <taxon>Metazoa</taxon>
        <taxon>Ecdysozoa</taxon>
        <taxon>Arthropoda</taxon>
        <taxon>Hexapoda</taxon>
        <taxon>Insecta</taxon>
        <taxon>Pterygota</taxon>
        <taxon>Neoptera</taxon>
        <taxon>Endopterygota</taxon>
        <taxon>Hymenoptera</taxon>
        <taxon>Apocrita</taxon>
        <taxon>Aculeata</taxon>
        <taxon>Apoidea</taxon>
        <taxon>Anthophila</taxon>
        <taxon>Apidae</taxon>
        <taxon>Frieseomelitta</taxon>
    </lineage>
</organism>
<evidence type="ECO:0000313" key="2">
    <source>
        <dbReference type="EMBL" id="KAF3427352.1"/>
    </source>
</evidence>
<dbReference type="AlphaFoldDB" id="A0A833S4N7"/>